<organism evidence="3 4">
    <name type="scientific">Diversispora epigaea</name>
    <dbReference type="NCBI Taxonomy" id="1348612"/>
    <lineage>
        <taxon>Eukaryota</taxon>
        <taxon>Fungi</taxon>
        <taxon>Fungi incertae sedis</taxon>
        <taxon>Mucoromycota</taxon>
        <taxon>Glomeromycotina</taxon>
        <taxon>Glomeromycetes</taxon>
        <taxon>Diversisporales</taxon>
        <taxon>Diversisporaceae</taxon>
        <taxon>Diversispora</taxon>
    </lineage>
</organism>
<keyword evidence="1" id="KW-0175">Coiled coil</keyword>
<evidence type="ECO:0000256" key="2">
    <source>
        <dbReference type="SAM" id="MobiDB-lite"/>
    </source>
</evidence>
<gene>
    <name evidence="3" type="ORF">Glove_155g139</name>
</gene>
<evidence type="ECO:0000313" key="3">
    <source>
        <dbReference type="EMBL" id="RHZ78849.1"/>
    </source>
</evidence>
<sequence>MPITRNRNKKGIAILNFESQEIRDEAVGKGYKVDQFTIKIVPAETKVCHQLTQRKTTLNKQNQQSQNQESNNEILQVLEGISRKLNNIEENINYLNERVDAIQYGQSNISHINQERVRNQNNLTSSESERESPKQLNNEEIQEEEMENNTQNEITQYLSQIMNKLDNMENQHWSNEQKLESY</sequence>
<feature type="region of interest" description="Disordered" evidence="2">
    <location>
        <begin position="115"/>
        <end position="150"/>
    </location>
</feature>
<comment type="caution">
    <text evidence="3">The sequence shown here is derived from an EMBL/GenBank/DDBJ whole genome shotgun (WGS) entry which is preliminary data.</text>
</comment>
<proteinExistence type="predicted"/>
<evidence type="ECO:0000313" key="4">
    <source>
        <dbReference type="Proteomes" id="UP000266861"/>
    </source>
</evidence>
<evidence type="ECO:0000256" key="1">
    <source>
        <dbReference type="SAM" id="Coils"/>
    </source>
</evidence>
<dbReference type="Proteomes" id="UP000266861">
    <property type="component" value="Unassembled WGS sequence"/>
</dbReference>
<keyword evidence="4" id="KW-1185">Reference proteome</keyword>
<name>A0A397IS83_9GLOM</name>
<dbReference type="AlphaFoldDB" id="A0A397IS83"/>
<reference evidence="3 4" key="1">
    <citation type="submission" date="2018-08" db="EMBL/GenBank/DDBJ databases">
        <title>Genome and evolution of the arbuscular mycorrhizal fungus Diversispora epigaea (formerly Glomus versiforme) and its bacterial endosymbionts.</title>
        <authorList>
            <person name="Sun X."/>
            <person name="Fei Z."/>
            <person name="Harrison M."/>
        </authorList>
    </citation>
    <scope>NUCLEOTIDE SEQUENCE [LARGE SCALE GENOMIC DNA]</scope>
    <source>
        <strain evidence="3 4">IT104</strain>
    </source>
</reference>
<accession>A0A397IS83</accession>
<feature type="coiled-coil region" evidence="1">
    <location>
        <begin position="48"/>
        <end position="98"/>
    </location>
</feature>
<protein>
    <submittedName>
        <fullName evidence="3">Uncharacterized protein</fullName>
    </submittedName>
</protein>
<dbReference type="EMBL" id="PQFF01000146">
    <property type="protein sequence ID" value="RHZ78849.1"/>
    <property type="molecule type" value="Genomic_DNA"/>
</dbReference>